<comment type="caution">
    <text evidence="2">The sequence shown here is derived from an EMBL/GenBank/DDBJ whole genome shotgun (WGS) entry which is preliminary data.</text>
</comment>
<proteinExistence type="predicted"/>
<accession>A0ABV3GN63</accession>
<evidence type="ECO:0000256" key="1">
    <source>
        <dbReference type="SAM" id="Phobius"/>
    </source>
</evidence>
<keyword evidence="1" id="KW-0472">Membrane</keyword>
<protein>
    <recommendedName>
        <fullName evidence="4">DUF2207 domain-containing protein</fullName>
    </recommendedName>
</protein>
<dbReference type="Proteomes" id="UP001551675">
    <property type="component" value="Unassembled WGS sequence"/>
</dbReference>
<dbReference type="EMBL" id="JBFALK010000020">
    <property type="protein sequence ID" value="MEV0973058.1"/>
    <property type="molecule type" value="Genomic_DNA"/>
</dbReference>
<reference evidence="2 3" key="1">
    <citation type="submission" date="2024-06" db="EMBL/GenBank/DDBJ databases">
        <title>The Natural Products Discovery Center: Release of the First 8490 Sequenced Strains for Exploring Actinobacteria Biosynthetic Diversity.</title>
        <authorList>
            <person name="Kalkreuter E."/>
            <person name="Kautsar S.A."/>
            <person name="Yang D."/>
            <person name="Bader C.D."/>
            <person name="Teijaro C.N."/>
            <person name="Fluegel L."/>
            <person name="Davis C.M."/>
            <person name="Simpson J.R."/>
            <person name="Lauterbach L."/>
            <person name="Steele A.D."/>
            <person name="Gui C."/>
            <person name="Meng S."/>
            <person name="Li G."/>
            <person name="Viehrig K."/>
            <person name="Ye F."/>
            <person name="Su P."/>
            <person name="Kiefer A.F."/>
            <person name="Nichols A."/>
            <person name="Cepeda A.J."/>
            <person name="Yan W."/>
            <person name="Fan B."/>
            <person name="Jiang Y."/>
            <person name="Adhikari A."/>
            <person name="Zheng C.-J."/>
            <person name="Schuster L."/>
            <person name="Cowan T.M."/>
            <person name="Smanski M.J."/>
            <person name="Chevrette M.G."/>
            <person name="De Carvalho L.P.S."/>
            <person name="Shen B."/>
        </authorList>
    </citation>
    <scope>NUCLEOTIDE SEQUENCE [LARGE SCALE GENOMIC DNA]</scope>
    <source>
        <strain evidence="2 3">NPDC050100</strain>
    </source>
</reference>
<name>A0ABV3GN63_MICGL</name>
<dbReference type="RefSeq" id="WP_228646754.1">
    <property type="nucleotide sequence ID" value="NZ_JBFALK010000020.1"/>
</dbReference>
<organism evidence="2 3">
    <name type="scientific">Microtetraspora glauca</name>
    <dbReference type="NCBI Taxonomy" id="1996"/>
    <lineage>
        <taxon>Bacteria</taxon>
        <taxon>Bacillati</taxon>
        <taxon>Actinomycetota</taxon>
        <taxon>Actinomycetes</taxon>
        <taxon>Streptosporangiales</taxon>
        <taxon>Streptosporangiaceae</taxon>
        <taxon>Microtetraspora</taxon>
    </lineage>
</organism>
<evidence type="ECO:0000313" key="2">
    <source>
        <dbReference type="EMBL" id="MEV0973058.1"/>
    </source>
</evidence>
<feature type="transmembrane region" description="Helical" evidence="1">
    <location>
        <begin position="29"/>
        <end position="46"/>
    </location>
</feature>
<keyword evidence="1" id="KW-1133">Transmembrane helix</keyword>
<sequence>MGRILLIAALVVVGLFLLGSVIGLVFSALKWVLIIGAIVLGVMLIMKSTGSRRH</sequence>
<evidence type="ECO:0000313" key="3">
    <source>
        <dbReference type="Proteomes" id="UP001551675"/>
    </source>
</evidence>
<evidence type="ECO:0008006" key="4">
    <source>
        <dbReference type="Google" id="ProtNLM"/>
    </source>
</evidence>
<keyword evidence="1" id="KW-0812">Transmembrane</keyword>
<gene>
    <name evidence="2" type="ORF">AB0I59_31010</name>
</gene>
<keyword evidence="3" id="KW-1185">Reference proteome</keyword>